<reference evidence="2 3" key="1">
    <citation type="submission" date="2013-10" db="EMBL/GenBank/DDBJ databases">
        <title>Complete genome sequence of Corynebacterium lactis DSM 45799(T), isolated from raw cow milk.</title>
        <authorList>
            <person name="Ruckert C."/>
            <person name="Albersmeier A."/>
            <person name="Lipski A."/>
            <person name="Kalinowski J."/>
        </authorList>
    </citation>
    <scope>NUCLEOTIDE SEQUENCE [LARGE SCALE GENOMIC DNA]</scope>
    <source>
        <strain evidence="2 3">RW2-5</strain>
    </source>
</reference>
<feature type="region of interest" description="Disordered" evidence="1">
    <location>
        <begin position="130"/>
        <end position="176"/>
    </location>
</feature>
<name>A0A0K2H1M9_9CORY</name>
<dbReference type="EMBL" id="CP006841">
    <property type="protein sequence ID" value="ALA67934.1"/>
    <property type="molecule type" value="Genomic_DNA"/>
</dbReference>
<dbReference type="GO" id="GO:0003677">
    <property type="term" value="F:DNA binding"/>
    <property type="evidence" value="ECO:0007669"/>
    <property type="project" value="InterPro"/>
</dbReference>
<evidence type="ECO:0000256" key="1">
    <source>
        <dbReference type="SAM" id="MobiDB-lite"/>
    </source>
</evidence>
<dbReference type="InterPro" id="IPR010982">
    <property type="entry name" value="Lambda_DNA-bd_dom_sf"/>
</dbReference>
<dbReference type="Proteomes" id="UP000058446">
    <property type="component" value="Chromosome"/>
</dbReference>
<feature type="compositionally biased region" description="Basic and acidic residues" evidence="1">
    <location>
        <begin position="166"/>
        <end position="176"/>
    </location>
</feature>
<dbReference type="AlphaFoldDB" id="A0A0K2H1M9"/>
<dbReference type="Gene3D" id="1.10.260.40">
    <property type="entry name" value="lambda repressor-like DNA-binding domains"/>
    <property type="match status" value="1"/>
</dbReference>
<evidence type="ECO:0008006" key="4">
    <source>
        <dbReference type="Google" id="ProtNLM"/>
    </source>
</evidence>
<dbReference type="RefSeq" id="WP_156324827.1">
    <property type="nucleotide sequence ID" value="NZ_CP006841.1"/>
</dbReference>
<dbReference type="KEGG" id="clw:CLAC_09865"/>
<keyword evidence="3" id="KW-1185">Reference proteome</keyword>
<evidence type="ECO:0000313" key="3">
    <source>
        <dbReference type="Proteomes" id="UP000058446"/>
    </source>
</evidence>
<gene>
    <name evidence="2" type="ORF">CLAC_09865</name>
</gene>
<evidence type="ECO:0000313" key="2">
    <source>
        <dbReference type="EMBL" id="ALA67934.1"/>
    </source>
</evidence>
<protein>
    <recommendedName>
        <fullName evidence="4">DNA-binding protein</fullName>
    </recommendedName>
</protein>
<proteinExistence type="predicted"/>
<sequence length="176" mass="19499">MRNSTDFTAWLKELAGDDTQKAISQKSGVKESTLSRQLSRGTFRPEMVIALCRGYNHSPVTGLIQTGYLNEWETDGVGIPFALRKASNQQLLDEIMRRSDPEALYLFGDPTGEAIDYENVDAPVTNLDAHRSNTQSAPADTHDGTVTEWDEAEPNAADSSPDENEERIKRGEDPID</sequence>
<dbReference type="PATRIC" id="fig|1408189.4.peg.1980"/>
<organism evidence="2 3">
    <name type="scientific">Corynebacterium lactis RW2-5</name>
    <dbReference type="NCBI Taxonomy" id="1408189"/>
    <lineage>
        <taxon>Bacteria</taxon>
        <taxon>Bacillati</taxon>
        <taxon>Actinomycetota</taxon>
        <taxon>Actinomycetes</taxon>
        <taxon>Mycobacteriales</taxon>
        <taxon>Corynebacteriaceae</taxon>
        <taxon>Corynebacterium</taxon>
    </lineage>
</organism>
<dbReference type="InterPro" id="IPR001387">
    <property type="entry name" value="Cro/C1-type_HTH"/>
</dbReference>
<dbReference type="OrthoDB" id="4426754at2"/>
<accession>A0A0K2H1M9</accession>
<dbReference type="CDD" id="cd00093">
    <property type="entry name" value="HTH_XRE"/>
    <property type="match status" value="1"/>
</dbReference>
<dbReference type="STRING" id="1408189.CLAC_09865"/>